<reference evidence="2 3" key="1">
    <citation type="submission" date="2019-09" db="EMBL/GenBank/DDBJ databases">
        <title>Wenzhouxiangella sp. Genome sequencing and assembly.</title>
        <authorList>
            <person name="Zhang R."/>
        </authorList>
    </citation>
    <scope>NUCLEOTIDE SEQUENCE [LARGE SCALE GENOMIC DNA]</scope>
    <source>
        <strain evidence="2 3">W260</strain>
    </source>
</reference>
<dbReference type="Gene3D" id="3.40.930.10">
    <property type="entry name" value="Mannitol-specific EII, Chain A"/>
    <property type="match status" value="1"/>
</dbReference>
<evidence type="ECO:0000313" key="3">
    <source>
        <dbReference type="Proteomes" id="UP000325372"/>
    </source>
</evidence>
<feature type="domain" description="PTS EIIA type-2" evidence="1">
    <location>
        <begin position="5"/>
        <end position="149"/>
    </location>
</feature>
<comment type="caution">
    <text evidence="2">The sequence shown here is derived from an EMBL/GenBank/DDBJ whole genome shotgun (WGS) entry which is preliminary data.</text>
</comment>
<keyword evidence="3" id="KW-1185">Reference proteome</keyword>
<dbReference type="InterPro" id="IPR002178">
    <property type="entry name" value="PTS_EIIA_type-2_dom"/>
</dbReference>
<dbReference type="GO" id="GO:0030295">
    <property type="term" value="F:protein kinase activator activity"/>
    <property type="evidence" value="ECO:0007669"/>
    <property type="project" value="TreeGrafter"/>
</dbReference>
<dbReference type="NCBIfam" id="TIGR01419">
    <property type="entry name" value="nitro_reg_IIA"/>
    <property type="match status" value="1"/>
</dbReference>
<gene>
    <name evidence="2" type="primary">ptsN</name>
    <name evidence="2" type="ORF">F3N42_03480</name>
</gene>
<dbReference type="RefSeq" id="WP_150862983.1">
    <property type="nucleotide sequence ID" value="NZ_VYXP01000002.1"/>
</dbReference>
<dbReference type="PANTHER" id="PTHR47738">
    <property type="entry name" value="PTS SYSTEM FRUCTOSE-LIKE EIIA COMPONENT-RELATED"/>
    <property type="match status" value="1"/>
</dbReference>
<dbReference type="PROSITE" id="PS00372">
    <property type="entry name" value="PTS_EIIA_TYPE_2_HIS"/>
    <property type="match status" value="1"/>
</dbReference>
<dbReference type="InterPro" id="IPR006320">
    <property type="entry name" value="PTS_Nitro_regul"/>
</dbReference>
<dbReference type="Proteomes" id="UP000325372">
    <property type="component" value="Unassembled WGS sequence"/>
</dbReference>
<evidence type="ECO:0000259" key="1">
    <source>
        <dbReference type="PROSITE" id="PS51094"/>
    </source>
</evidence>
<protein>
    <submittedName>
        <fullName evidence="2">PTS IIA-like nitrogen regulatory protein PtsN</fullName>
    </submittedName>
</protein>
<dbReference type="AlphaFoldDB" id="A0A5N0TEA0"/>
<name>A0A5N0TEA0_9GAMM</name>
<evidence type="ECO:0000313" key="2">
    <source>
        <dbReference type="EMBL" id="KAA9133423.1"/>
    </source>
</evidence>
<dbReference type="EMBL" id="VYXP01000002">
    <property type="protein sequence ID" value="KAA9133423.1"/>
    <property type="molecule type" value="Genomic_DNA"/>
</dbReference>
<dbReference type="SUPFAM" id="SSF55804">
    <property type="entry name" value="Phoshotransferase/anion transport protein"/>
    <property type="match status" value="1"/>
</dbReference>
<dbReference type="InterPro" id="IPR051541">
    <property type="entry name" value="PTS_SugarTrans_NitroReg"/>
</dbReference>
<accession>A0A5N0TEA0</accession>
<proteinExistence type="predicted"/>
<dbReference type="Pfam" id="PF00359">
    <property type="entry name" value="PTS_EIIA_2"/>
    <property type="match status" value="1"/>
</dbReference>
<dbReference type="PROSITE" id="PS51094">
    <property type="entry name" value="PTS_EIIA_TYPE_2"/>
    <property type="match status" value="1"/>
</dbReference>
<dbReference type="GO" id="GO:0009401">
    <property type="term" value="P:phosphoenolpyruvate-dependent sugar phosphotransferase system"/>
    <property type="evidence" value="ECO:0007669"/>
    <property type="project" value="InterPro"/>
</dbReference>
<dbReference type="PANTHER" id="PTHR47738:SF1">
    <property type="entry name" value="NITROGEN REGULATORY PROTEIN"/>
    <property type="match status" value="1"/>
</dbReference>
<organism evidence="2 3">
    <name type="scientific">Marinihelvus fidelis</name>
    <dbReference type="NCBI Taxonomy" id="2613842"/>
    <lineage>
        <taxon>Bacteria</taxon>
        <taxon>Pseudomonadati</taxon>
        <taxon>Pseudomonadota</taxon>
        <taxon>Gammaproteobacteria</taxon>
        <taxon>Chromatiales</taxon>
        <taxon>Wenzhouxiangellaceae</taxon>
        <taxon>Marinihelvus</taxon>
    </lineage>
</organism>
<sequence length="151" mass="16485">MLVDDLISPDSVLPAVRTSSKKRLLEVISNALANEDEGLSSREIFESLCARERLGSTGLGNGVAIPHGRVSGSSRVQAVFIRLARPLAFDAVDGKPVDLLFALAVPEHCTSDHLKLLAEIAEKFSDQELLERLRNTEDATELAQLLSRTRH</sequence>
<dbReference type="InterPro" id="IPR016152">
    <property type="entry name" value="PTrfase/Anion_transptr"/>
</dbReference>
<dbReference type="CDD" id="cd00211">
    <property type="entry name" value="PTS_IIA_fru"/>
    <property type="match status" value="1"/>
</dbReference>
<dbReference type="GO" id="GO:0008982">
    <property type="term" value="F:protein-N(PI)-phosphohistidine-sugar phosphotransferase activity"/>
    <property type="evidence" value="ECO:0007669"/>
    <property type="project" value="InterPro"/>
</dbReference>